<gene>
    <name evidence="3" type="ORF">SS50377_15711</name>
    <name evidence="4" type="ORF">SS50377_21862</name>
</gene>
<feature type="region of interest" description="Disordered" evidence="2">
    <location>
        <begin position="266"/>
        <end position="306"/>
    </location>
</feature>
<accession>V6LKZ1</accession>
<organism evidence="3">
    <name type="scientific">Spironucleus salmonicida</name>
    <dbReference type="NCBI Taxonomy" id="348837"/>
    <lineage>
        <taxon>Eukaryota</taxon>
        <taxon>Metamonada</taxon>
        <taxon>Diplomonadida</taxon>
        <taxon>Hexamitidae</taxon>
        <taxon>Hexamitinae</taxon>
        <taxon>Spironucleus</taxon>
    </lineage>
</organism>
<dbReference type="VEuPathDB" id="GiardiaDB:SS50377_21862"/>
<evidence type="ECO:0000256" key="2">
    <source>
        <dbReference type="SAM" id="MobiDB-lite"/>
    </source>
</evidence>
<name>V6LKZ1_9EUKA</name>
<evidence type="ECO:0000313" key="5">
    <source>
        <dbReference type="Proteomes" id="UP000018208"/>
    </source>
</evidence>
<keyword evidence="5" id="KW-1185">Reference proteome</keyword>
<reference evidence="4" key="2">
    <citation type="submission" date="2020-12" db="EMBL/GenBank/DDBJ databases">
        <title>New Spironucleus salmonicida genome in near-complete chromosomes.</title>
        <authorList>
            <person name="Xu F."/>
            <person name="Kurt Z."/>
            <person name="Jimenez-Gonzalez A."/>
            <person name="Astvaldsson A."/>
            <person name="Andersson J.O."/>
            <person name="Svard S.G."/>
        </authorList>
    </citation>
    <scope>NUCLEOTIDE SEQUENCE</scope>
    <source>
        <strain evidence="4">ATCC 50377</strain>
    </source>
</reference>
<protein>
    <submittedName>
        <fullName evidence="3">Uncharacterized protein</fullName>
    </submittedName>
</protein>
<keyword evidence="1" id="KW-0175">Coiled coil</keyword>
<evidence type="ECO:0000313" key="3">
    <source>
        <dbReference type="EMBL" id="EST44406.1"/>
    </source>
</evidence>
<reference evidence="3 4" key="1">
    <citation type="journal article" date="2014" name="PLoS Genet.">
        <title>The Genome of Spironucleus salmonicida Highlights a Fish Pathogen Adapted to Fluctuating Environments.</title>
        <authorList>
            <person name="Xu F."/>
            <person name="Jerlstrom-Hultqvist J."/>
            <person name="Einarsson E."/>
            <person name="Astvaldsson A."/>
            <person name="Svard S.G."/>
            <person name="Andersson J.O."/>
        </authorList>
    </citation>
    <scope>NUCLEOTIDE SEQUENCE</scope>
    <source>
        <strain evidence="4">ATCC 50377</strain>
    </source>
</reference>
<dbReference type="AlphaFoldDB" id="V6LKZ1"/>
<sequence>MQETSKIAWATLQDVKHHFQDAQPDFILKITTLEQCLRKLYEFFLESQPSEAPLLQKALDSALQRTISLEQRVLEAERISQSSSEQINSERQKNTNYINQIQNLKSKTIPQLEEICSQNANSARQWKQKCAELEAQIINLNTNQNGKLNSIYTEMKRFQQIINEQKSQIEMKNQNLIDLQKSVQNGEKRLIKAVNETQNASSSIIQKLQFEIATLQSQMHSMGQQAIQRQNDENQRILEAQIASKLIESGKDNQMLFPQKIMMGNAQNGENSKQSTGIASQHSQNISNPAKSSQLNASLTQLESSNQPDISTSFIDEINVAMRKMRSEQVFMQQQPIQRGSAVVDLGLQRINERLRKLGGKTVFEESEF</sequence>
<dbReference type="EMBL" id="AUWU02000002">
    <property type="protein sequence ID" value="KAH0576299.1"/>
    <property type="molecule type" value="Genomic_DNA"/>
</dbReference>
<dbReference type="Proteomes" id="UP000018208">
    <property type="component" value="Unassembled WGS sequence"/>
</dbReference>
<proteinExistence type="predicted"/>
<evidence type="ECO:0000256" key="1">
    <source>
        <dbReference type="SAM" id="Coils"/>
    </source>
</evidence>
<evidence type="ECO:0000313" key="4">
    <source>
        <dbReference type="EMBL" id="KAH0576299.1"/>
    </source>
</evidence>
<feature type="coiled-coil region" evidence="1">
    <location>
        <begin position="87"/>
        <end position="182"/>
    </location>
</feature>
<dbReference type="EMBL" id="KI546116">
    <property type="protein sequence ID" value="EST44406.1"/>
    <property type="molecule type" value="Genomic_DNA"/>
</dbReference>